<dbReference type="PROSITE" id="PS50297">
    <property type="entry name" value="ANK_REP_REGION"/>
    <property type="match status" value="7"/>
</dbReference>
<dbReference type="PANTHER" id="PTHR24161">
    <property type="entry name" value="ANK_REP_REGION DOMAIN-CONTAINING PROTEIN-RELATED"/>
    <property type="match status" value="1"/>
</dbReference>
<feature type="compositionally biased region" description="Pro residues" evidence="5">
    <location>
        <begin position="656"/>
        <end position="665"/>
    </location>
</feature>
<dbReference type="Gene3D" id="1.25.40.20">
    <property type="entry name" value="Ankyrin repeat-containing domain"/>
    <property type="match status" value="2"/>
</dbReference>
<evidence type="ECO:0000256" key="1">
    <source>
        <dbReference type="ARBA" id="ARBA00012210"/>
    </source>
</evidence>
<feature type="repeat" description="ANK" evidence="4">
    <location>
        <begin position="1047"/>
        <end position="1079"/>
    </location>
</feature>
<accession>A0AAD9YXA8</accession>
<evidence type="ECO:0000256" key="4">
    <source>
        <dbReference type="PROSITE-ProRule" id="PRU00023"/>
    </source>
</evidence>
<protein>
    <recommendedName>
        <fullName evidence="1">protein S-acyltransferase</fullName>
        <ecNumber evidence="1">2.3.1.225</ecNumber>
    </recommendedName>
</protein>
<feature type="compositionally biased region" description="Low complexity" evidence="5">
    <location>
        <begin position="698"/>
        <end position="709"/>
    </location>
</feature>
<organism evidence="6 7">
    <name type="scientific">Lepraria neglecta</name>
    <dbReference type="NCBI Taxonomy" id="209136"/>
    <lineage>
        <taxon>Eukaryota</taxon>
        <taxon>Fungi</taxon>
        <taxon>Dikarya</taxon>
        <taxon>Ascomycota</taxon>
        <taxon>Pezizomycotina</taxon>
        <taxon>Lecanoromycetes</taxon>
        <taxon>OSLEUM clade</taxon>
        <taxon>Lecanoromycetidae</taxon>
        <taxon>Lecanorales</taxon>
        <taxon>Lecanorineae</taxon>
        <taxon>Stereocaulaceae</taxon>
        <taxon>Lepraria</taxon>
    </lineage>
</organism>
<dbReference type="Pfam" id="PF00023">
    <property type="entry name" value="Ank"/>
    <property type="match status" value="2"/>
</dbReference>
<name>A0AAD9YXA8_9LECA</name>
<feature type="repeat" description="ANK" evidence="4">
    <location>
        <begin position="1195"/>
        <end position="1227"/>
    </location>
</feature>
<evidence type="ECO:0000313" key="7">
    <source>
        <dbReference type="Proteomes" id="UP001276659"/>
    </source>
</evidence>
<keyword evidence="7" id="KW-1185">Reference proteome</keyword>
<dbReference type="EC" id="2.3.1.225" evidence="1"/>
<feature type="region of interest" description="Disordered" evidence="5">
    <location>
        <begin position="782"/>
        <end position="815"/>
    </location>
</feature>
<feature type="repeat" description="ANK" evidence="4">
    <location>
        <begin position="946"/>
        <end position="978"/>
    </location>
</feature>
<feature type="compositionally biased region" description="Low complexity" evidence="5">
    <location>
        <begin position="791"/>
        <end position="807"/>
    </location>
</feature>
<gene>
    <name evidence="6" type="ORF">OEA41_010422</name>
</gene>
<feature type="repeat" description="ANK" evidence="4">
    <location>
        <begin position="1080"/>
        <end position="1112"/>
    </location>
</feature>
<feature type="repeat" description="ANK" evidence="4">
    <location>
        <begin position="1012"/>
        <end position="1044"/>
    </location>
</feature>
<feature type="repeat" description="ANK" evidence="4">
    <location>
        <begin position="850"/>
        <end position="882"/>
    </location>
</feature>
<feature type="repeat" description="ANK" evidence="4">
    <location>
        <begin position="1161"/>
        <end position="1193"/>
    </location>
</feature>
<dbReference type="InterPro" id="IPR036770">
    <property type="entry name" value="Ankyrin_rpt-contain_sf"/>
</dbReference>
<feature type="region of interest" description="Disordered" evidence="5">
    <location>
        <begin position="219"/>
        <end position="714"/>
    </location>
</feature>
<feature type="compositionally biased region" description="Pro residues" evidence="5">
    <location>
        <begin position="226"/>
        <end position="254"/>
    </location>
</feature>
<evidence type="ECO:0000256" key="5">
    <source>
        <dbReference type="SAM" id="MobiDB-lite"/>
    </source>
</evidence>
<feature type="region of interest" description="Disordered" evidence="5">
    <location>
        <begin position="1294"/>
        <end position="1318"/>
    </location>
</feature>
<evidence type="ECO:0000256" key="2">
    <source>
        <dbReference type="ARBA" id="ARBA00022737"/>
    </source>
</evidence>
<dbReference type="Pfam" id="PF12796">
    <property type="entry name" value="Ank_2"/>
    <property type="match status" value="3"/>
</dbReference>
<dbReference type="GO" id="GO:0019706">
    <property type="term" value="F:protein-cysteine S-palmitoyltransferase activity"/>
    <property type="evidence" value="ECO:0007669"/>
    <property type="project" value="UniProtKB-EC"/>
</dbReference>
<feature type="compositionally biased region" description="Pro residues" evidence="5">
    <location>
        <begin position="261"/>
        <end position="270"/>
    </location>
</feature>
<comment type="caution">
    <text evidence="6">The sequence shown here is derived from an EMBL/GenBank/DDBJ whole genome shotgun (WGS) entry which is preliminary data.</text>
</comment>
<dbReference type="PROSITE" id="PS50088">
    <property type="entry name" value="ANK_REPEAT"/>
    <property type="match status" value="9"/>
</dbReference>
<dbReference type="Proteomes" id="UP001276659">
    <property type="component" value="Unassembled WGS sequence"/>
</dbReference>
<keyword evidence="2" id="KW-0677">Repeat</keyword>
<feature type="repeat" description="ANK" evidence="4">
    <location>
        <begin position="1128"/>
        <end position="1160"/>
    </location>
</feature>
<dbReference type="SUPFAM" id="SSF48403">
    <property type="entry name" value="Ankyrin repeat"/>
    <property type="match status" value="2"/>
</dbReference>
<feature type="compositionally biased region" description="Pro residues" evidence="5">
    <location>
        <begin position="572"/>
        <end position="595"/>
    </location>
</feature>
<feature type="compositionally biased region" description="Polar residues" evidence="5">
    <location>
        <begin position="520"/>
        <end position="530"/>
    </location>
</feature>
<dbReference type="PANTHER" id="PTHR24161:SF85">
    <property type="entry name" value="PALMITOYLTRANSFERASE HIP14"/>
    <property type="match status" value="1"/>
</dbReference>
<feature type="compositionally biased region" description="Low complexity" evidence="5">
    <location>
        <begin position="596"/>
        <end position="609"/>
    </location>
</feature>
<keyword evidence="3 4" id="KW-0040">ANK repeat</keyword>
<proteinExistence type="predicted"/>
<feature type="compositionally biased region" description="Basic and acidic residues" evidence="5">
    <location>
        <begin position="433"/>
        <end position="444"/>
    </location>
</feature>
<dbReference type="InterPro" id="IPR002110">
    <property type="entry name" value="Ankyrin_rpt"/>
</dbReference>
<feature type="compositionally biased region" description="Polar residues" evidence="5">
    <location>
        <begin position="313"/>
        <end position="322"/>
    </location>
</feature>
<reference evidence="6" key="1">
    <citation type="submission" date="2022-11" db="EMBL/GenBank/DDBJ databases">
        <title>Chromosomal genome sequence assembly and mating type (MAT) locus characterization of the leprose asexual lichenized fungus Lepraria neglecta (Nyl.) Erichsen.</title>
        <authorList>
            <person name="Allen J.L."/>
            <person name="Pfeffer B."/>
        </authorList>
    </citation>
    <scope>NUCLEOTIDE SEQUENCE</scope>
    <source>
        <strain evidence="6">Allen 5258</strain>
    </source>
</reference>
<feature type="repeat" description="ANK" evidence="4">
    <location>
        <begin position="979"/>
        <end position="1011"/>
    </location>
</feature>
<dbReference type="EMBL" id="JASNWA010000011">
    <property type="protein sequence ID" value="KAK3167295.1"/>
    <property type="molecule type" value="Genomic_DNA"/>
</dbReference>
<evidence type="ECO:0000256" key="3">
    <source>
        <dbReference type="ARBA" id="ARBA00023043"/>
    </source>
</evidence>
<sequence length="1318" mass="142298">MTASSILTLISGITKLAKSLNEVRDSYNNVALNTTLVASSLSTIRAALEALHEWRSNDQEIADHSKQLDKDLEVSLSCCAILITVIDGKLGESGYKPGMKQKIRYVWLEDTLKEYLSNLEGQVRALQLLLTIYQCKTATEQRQKLERAESRRIIENVRAETQTLRTSNRDFQDAASVLSLDPSVHFDFDSVLMTTPAYINVYGEVSRLQIDLFEPPANSFVQRPLPQTPPPETRNPPPVPQSPPKATRSPPPIPDRALKPPRVPPRPPPRGQKRKEVWNPYLGQAVDVGTISRQDSGGLDGLPADQLDADTIDQPSFISSQLPPDLGRDSEPESEPEDFKTLSSKVAEASAAPHQVLEASSVQPSSAPIGKNNEGIRPSTPESDLYGTSIRSTSPKPMAGNEEINESTAGDTSLKEAASTVGNQQNVAPPPEHSSEDATLHTEHASGSSSLLVAKTADEAANQTPELQLNAKDSTELRPAAQDRTPLSGLGIELPPALDTPSSEVIPTRTEEDQKLASLNAETASDNGTTAGDLHNQVEPGLAKDGDEATTPSAVEGLRNQMDLAFEDKSPPEPVTSPPEPVMSPPEPVMSPPEPVTSLSESVTSLSEPVEQEPRVFYGPKRITPGSTRRSFFEMDSATIRKPVPTTINSASPSPQRAPPLPPRPTRGSFPSSLPPPTPTSAISGTDLHSLSSKRDSSTFGTSSTASSSELPEVNTAESIQYSAGYTAATSLGDGPPLSLREQGQIQLRNLQTQLAAAKARGDSRAQEEAIQKSIEVIWRTQLAPPPEPSPTKAKSPSPKLKPRASSMRFPTFTSSSKAEALGNAAATGDEKTLSKLLDEKVNVNSTSYDFKTPMMRAAMSGHVQCLKILKTFGADEFAVDKAGATALHYAVLSNNIPATKWFLDTYPPPPTPDLAKNRSSILLRATDAAKWSRSLKSLREASDTGGSKPLHIAVESDMGGMVETLLAAGVDLEAKNNKGRTPLQQAIIAKRHDSFNTLLRNGANAEAVDAGGTSALHWAARLGQVSMIEVLLDKGVARWEYDNAGSGYLPIHQAAGEGQLAAVETLLTERTDLDRRTKSGETLLHIASLHGHLDVAQYLLKNSVDVNPWAERSTSWSHGPRSKLLGSSLTPLHYACCLGNFEMAVLLLDHDAFVNAPSPDGYTALMMASEADDTNLVSLLHRRGAKVNASLPGTLSTALHIAARKGNVETVRELCRAGAYYKARAGKDSYKRTPAEEADHACPDKDKRKAVRDYFNIINQNEWKRRLEIMPAEQPVSYAHWGHNQQPGGYLINQARTAPDPYQPAPPPYSKAPPAWR</sequence>
<evidence type="ECO:0000313" key="6">
    <source>
        <dbReference type="EMBL" id="KAK3167295.1"/>
    </source>
</evidence>
<feature type="compositionally biased region" description="Pro residues" evidence="5">
    <location>
        <begin position="1302"/>
        <end position="1318"/>
    </location>
</feature>
<dbReference type="SMART" id="SM00248">
    <property type="entry name" value="ANK"/>
    <property type="match status" value="11"/>
</dbReference>